<dbReference type="EMBL" id="JBHTHX010000880">
    <property type="protein sequence ID" value="MFD0887288.1"/>
    <property type="molecule type" value="Genomic_DNA"/>
</dbReference>
<accession>A0ABW3DX61</accession>
<gene>
    <name evidence="2" type="ORF">ACFQ08_22320</name>
</gene>
<feature type="chain" id="PRO_5046046973" evidence="1">
    <location>
        <begin position="19"/>
        <end position="104"/>
    </location>
</feature>
<comment type="caution">
    <text evidence="2">The sequence shown here is derived from an EMBL/GenBank/DDBJ whole genome shotgun (WGS) entry which is preliminary data.</text>
</comment>
<keyword evidence="3" id="KW-1185">Reference proteome</keyword>
<name>A0ABW3DX61_9ACTN</name>
<feature type="signal peptide" evidence="1">
    <location>
        <begin position="1"/>
        <end position="18"/>
    </location>
</feature>
<sequence length="104" mass="10516">MKRVVGVAVGVVVLAAMAGTPREAVAQGRDELVWGPCDTSGTASSDVDTSSGAGGRAETVVECASLRVPLDYADPGRTISLALNRVRGGDPRNRLGALLVNPGG</sequence>
<feature type="non-terminal residue" evidence="2">
    <location>
        <position position="104"/>
    </location>
</feature>
<dbReference type="GO" id="GO:0016787">
    <property type="term" value="F:hydrolase activity"/>
    <property type="evidence" value="ECO:0007669"/>
    <property type="project" value="UniProtKB-KW"/>
</dbReference>
<keyword evidence="1" id="KW-0732">Signal</keyword>
<evidence type="ECO:0000313" key="2">
    <source>
        <dbReference type="EMBL" id="MFD0887288.1"/>
    </source>
</evidence>
<evidence type="ECO:0000256" key="1">
    <source>
        <dbReference type="SAM" id="SignalP"/>
    </source>
</evidence>
<organism evidence="2 3">
    <name type="scientific">Streptosporangium algeriense</name>
    <dbReference type="NCBI Taxonomy" id="1682748"/>
    <lineage>
        <taxon>Bacteria</taxon>
        <taxon>Bacillati</taxon>
        <taxon>Actinomycetota</taxon>
        <taxon>Actinomycetes</taxon>
        <taxon>Streptosporangiales</taxon>
        <taxon>Streptosporangiaceae</taxon>
        <taxon>Streptosporangium</taxon>
    </lineage>
</organism>
<keyword evidence="2" id="KW-0378">Hydrolase</keyword>
<proteinExistence type="predicted"/>
<evidence type="ECO:0000313" key="3">
    <source>
        <dbReference type="Proteomes" id="UP001597024"/>
    </source>
</evidence>
<reference evidence="3" key="1">
    <citation type="journal article" date="2019" name="Int. J. Syst. Evol. Microbiol.">
        <title>The Global Catalogue of Microorganisms (GCM) 10K type strain sequencing project: providing services to taxonomists for standard genome sequencing and annotation.</title>
        <authorList>
            <consortium name="The Broad Institute Genomics Platform"/>
            <consortium name="The Broad Institute Genome Sequencing Center for Infectious Disease"/>
            <person name="Wu L."/>
            <person name="Ma J."/>
        </authorList>
    </citation>
    <scope>NUCLEOTIDE SEQUENCE [LARGE SCALE GENOMIC DNA]</scope>
    <source>
        <strain evidence="3">CCUG 62974</strain>
    </source>
</reference>
<protein>
    <submittedName>
        <fullName evidence="2">Alpha/beta hydrolase</fullName>
    </submittedName>
</protein>
<dbReference type="Proteomes" id="UP001597024">
    <property type="component" value="Unassembled WGS sequence"/>
</dbReference>